<protein>
    <recommendedName>
        <fullName evidence="10">Na+/H+ antiporter NhaC-like C-terminal domain-containing protein</fullName>
    </recommendedName>
</protein>
<dbReference type="InterPro" id="IPR052180">
    <property type="entry name" value="NhaC_Na-H+_Antiporter"/>
</dbReference>
<keyword evidence="2" id="KW-0813">Transport</keyword>
<dbReference type="InterPro" id="IPR018461">
    <property type="entry name" value="Na/H_Antiport_NhaC-like_C"/>
</dbReference>
<accession>A0A510Y992</accession>
<evidence type="ECO:0000256" key="8">
    <source>
        <dbReference type="ARBA" id="ARBA00038435"/>
    </source>
</evidence>
<comment type="similarity">
    <text evidence="8">Belongs to the NhaC Na(+)/H(+) (TC 2.A.35) antiporter family.</text>
</comment>
<keyword evidence="7 9" id="KW-0472">Membrane</keyword>
<name>A0A510Y992_MARHA</name>
<evidence type="ECO:0000256" key="3">
    <source>
        <dbReference type="ARBA" id="ARBA00022449"/>
    </source>
</evidence>
<evidence type="ECO:0000313" key="12">
    <source>
        <dbReference type="Proteomes" id="UP000321051"/>
    </source>
</evidence>
<dbReference type="GO" id="GO:0005886">
    <property type="term" value="C:plasma membrane"/>
    <property type="evidence" value="ECO:0007669"/>
    <property type="project" value="UniProtKB-SubCell"/>
</dbReference>
<dbReference type="AlphaFoldDB" id="A0A510Y992"/>
<dbReference type="PANTHER" id="PTHR33451:SF3">
    <property type="entry name" value="MALATE-2H(+)_NA(+)-LACTATE ANTIPORTER"/>
    <property type="match status" value="1"/>
</dbReference>
<evidence type="ECO:0000256" key="6">
    <source>
        <dbReference type="ARBA" id="ARBA00022989"/>
    </source>
</evidence>
<proteinExistence type="inferred from homology"/>
<comment type="caution">
    <text evidence="11">The sequence shown here is derived from an EMBL/GenBank/DDBJ whole genome shotgun (WGS) entry which is preliminary data.</text>
</comment>
<dbReference type="EMBL" id="BJUN01000023">
    <property type="protein sequence ID" value="GEK59942.1"/>
    <property type="molecule type" value="Genomic_DNA"/>
</dbReference>
<dbReference type="PANTHER" id="PTHR33451">
    <property type="entry name" value="MALATE-2H(+)/NA(+)-LACTATE ANTIPORTER"/>
    <property type="match status" value="1"/>
</dbReference>
<evidence type="ECO:0000256" key="5">
    <source>
        <dbReference type="ARBA" id="ARBA00022692"/>
    </source>
</evidence>
<keyword evidence="12" id="KW-1185">Reference proteome</keyword>
<evidence type="ECO:0000256" key="4">
    <source>
        <dbReference type="ARBA" id="ARBA00022475"/>
    </source>
</evidence>
<keyword evidence="6 9" id="KW-1133">Transmembrane helix</keyword>
<evidence type="ECO:0000256" key="1">
    <source>
        <dbReference type="ARBA" id="ARBA00004651"/>
    </source>
</evidence>
<dbReference type="RefSeq" id="WP_233133479.1">
    <property type="nucleotide sequence ID" value="NZ_BJUN01000023.1"/>
</dbReference>
<keyword evidence="5 9" id="KW-0812">Transmembrane</keyword>
<keyword evidence="3" id="KW-0050">Antiport</keyword>
<feature type="domain" description="Na+/H+ antiporter NhaC-like C-terminal" evidence="10">
    <location>
        <begin position="1"/>
        <end position="68"/>
    </location>
</feature>
<evidence type="ECO:0000256" key="9">
    <source>
        <dbReference type="SAM" id="Phobius"/>
    </source>
</evidence>
<evidence type="ECO:0000313" key="11">
    <source>
        <dbReference type="EMBL" id="GEK59942.1"/>
    </source>
</evidence>
<feature type="transmembrane region" description="Helical" evidence="9">
    <location>
        <begin position="44"/>
        <end position="65"/>
    </location>
</feature>
<evidence type="ECO:0000256" key="2">
    <source>
        <dbReference type="ARBA" id="ARBA00022448"/>
    </source>
</evidence>
<feature type="transmembrane region" description="Helical" evidence="9">
    <location>
        <begin position="103"/>
        <end position="126"/>
    </location>
</feature>
<evidence type="ECO:0000256" key="7">
    <source>
        <dbReference type="ARBA" id="ARBA00023136"/>
    </source>
</evidence>
<keyword evidence="4" id="KW-1003">Cell membrane</keyword>
<comment type="subcellular location">
    <subcellularLocation>
        <location evidence="1">Cell membrane</location>
        <topology evidence="1">Multi-pass membrane protein</topology>
    </subcellularLocation>
</comment>
<gene>
    <name evidence="11" type="ORF">MHA01_28470</name>
</gene>
<dbReference type="Pfam" id="PF03553">
    <property type="entry name" value="Na_H_antiporter"/>
    <property type="match status" value="1"/>
</dbReference>
<dbReference type="Proteomes" id="UP000321051">
    <property type="component" value="Unassembled WGS sequence"/>
</dbReference>
<sequence length="131" mass="14599">MLEVILLILLALGLGGLMESIGVLRTIRNTLAKWATNSGKLTTSTMLSALFGKFFGGAAYVSIITDNKITEKTTKSKVLRNVFYQEILRLEELLRLRWSPGLLVAYLGGYIRSSYFSIFTIFMVSLSSNHN</sequence>
<dbReference type="GO" id="GO:0015297">
    <property type="term" value="F:antiporter activity"/>
    <property type="evidence" value="ECO:0007669"/>
    <property type="project" value="UniProtKB-KW"/>
</dbReference>
<organism evidence="11 12">
    <name type="scientific">Marinococcus halophilus</name>
    <dbReference type="NCBI Taxonomy" id="1371"/>
    <lineage>
        <taxon>Bacteria</taxon>
        <taxon>Bacillati</taxon>
        <taxon>Bacillota</taxon>
        <taxon>Bacilli</taxon>
        <taxon>Bacillales</taxon>
        <taxon>Bacillaceae</taxon>
        <taxon>Marinococcus</taxon>
    </lineage>
</organism>
<evidence type="ECO:0000259" key="10">
    <source>
        <dbReference type="Pfam" id="PF03553"/>
    </source>
</evidence>
<reference evidence="11 12" key="1">
    <citation type="submission" date="2019-07" db="EMBL/GenBank/DDBJ databases">
        <title>Whole genome shotgun sequence of Marinococcus halophilus NBRC 102359.</title>
        <authorList>
            <person name="Hosoyama A."/>
            <person name="Uohara A."/>
            <person name="Ohji S."/>
            <person name="Ichikawa N."/>
        </authorList>
    </citation>
    <scope>NUCLEOTIDE SEQUENCE [LARGE SCALE GENOMIC DNA]</scope>
    <source>
        <strain evidence="11 12">NBRC 102359</strain>
    </source>
</reference>